<feature type="region of interest" description="Disordered" evidence="2">
    <location>
        <begin position="327"/>
        <end position="349"/>
    </location>
</feature>
<dbReference type="GeneID" id="68109955"/>
<dbReference type="InterPro" id="IPR036864">
    <property type="entry name" value="Zn2-C6_fun-type_DNA-bd_sf"/>
</dbReference>
<dbReference type="PROSITE" id="PS50048">
    <property type="entry name" value="ZN2_CY6_FUNGAL_2"/>
    <property type="match status" value="1"/>
</dbReference>
<dbReference type="Gene3D" id="4.10.240.10">
    <property type="entry name" value="Zn(2)-C6 fungal-type DNA-binding domain"/>
    <property type="match status" value="1"/>
</dbReference>
<feature type="region of interest" description="Disordered" evidence="2">
    <location>
        <begin position="121"/>
        <end position="148"/>
    </location>
</feature>
<feature type="region of interest" description="Disordered" evidence="2">
    <location>
        <begin position="1"/>
        <end position="97"/>
    </location>
</feature>
<name>A0A6A5BTZ9_NAEFO</name>
<evidence type="ECO:0000259" key="3">
    <source>
        <dbReference type="PROSITE" id="PS50048"/>
    </source>
</evidence>
<dbReference type="CDD" id="cd00067">
    <property type="entry name" value="GAL4"/>
    <property type="match status" value="1"/>
</dbReference>
<dbReference type="SUPFAM" id="SSF57701">
    <property type="entry name" value="Zn2/Cys6 DNA-binding domain"/>
    <property type="match status" value="1"/>
</dbReference>
<sequence length="858" mass="96465">MMMNGNYPNSQNNNNPYFFGDPASSSDKYRPVMNTRTSPEMQHTYPLPTTTPYPSSHLSSSSPIIHHQAITPSISPSSSSSSYSSPPSMNYQHSPSSMLNFEANPQINSIPLVQQQQHYVISSLSESSPSNSGSPQVAKKKKKRHVEKLEHPEEAFQSVFQANPEASPLETGHPIACVQCRSRHKKCDRTLPSCLNCVKRGVECTYRSPKMKGRKDQKFQPYSSLLYLPPTNNNGRSKTSSNINSSISESVVTHDQACESKLLTIPQDSAFNNLQNNFSLAPHNQQATNMPHFNNQSTQSFSSLLTSDINSQPMVQYKSQQNINLFGDQGPTVRSNHKTQHQDNEDQKNQTKLVGTNVVNTNQSNAFLHLSKESIEEILNCLGIKDNQNGPLFTMTQQQQEIIAQHIASTLLQDSSIANRLNMNAYKKRTVQLYEEVISMGYPILSTSTLEIAFFNEESMRGIYTNDVLSLLYSIHSVTCQALGVHDEANLAYLKARTLLSDCFDNADNLFIAGTYCFFARYCSGIGDKGKAKFYLQYVDLFFKKKSVNYRTRRHLNYSIEEEAKSGANYSIFTGLTLDEMFLLKYRVLAAISVDKSGEFFLNDCANFPGFTFGTYVGKLISDGCLYAIGKIPNTIMAIMAQKITEENLNLFLMMLEFSANFLRIHETERQVSETTKSIMNCLHNLYYHGCKLQMMKEANITDERLENEAKLFSLSTLVGPFHLVQPLTLGAMFEAASLHLKILADIEQGKRLITSTDELCTCYQLIEVDLRALEIVRTKNKELIDRMCKPLMDMLSMRVKQFSSSPIYASSSLNSLLAKFESQIPPSNSIPVGKQPTSEMDQKFGDSINLLIHELNR</sequence>
<dbReference type="OrthoDB" id="39175at2759"/>
<feature type="compositionally biased region" description="Basic and acidic residues" evidence="2">
    <location>
        <begin position="340"/>
        <end position="349"/>
    </location>
</feature>
<dbReference type="VEuPathDB" id="AmoebaDB:NF0087080"/>
<dbReference type="PANTHER" id="PTHR37534">
    <property type="entry name" value="TRANSCRIPTIONAL ACTIVATOR PROTEIN UGA3"/>
    <property type="match status" value="1"/>
</dbReference>
<proteinExistence type="predicted"/>
<gene>
    <name evidence="4" type="ORF">FDP41_002737</name>
</gene>
<dbReference type="VEuPathDB" id="AmoebaDB:FDP41_002737"/>
<dbReference type="GO" id="GO:0000981">
    <property type="term" value="F:DNA-binding transcription factor activity, RNA polymerase II-specific"/>
    <property type="evidence" value="ECO:0007669"/>
    <property type="project" value="InterPro"/>
</dbReference>
<dbReference type="EMBL" id="VFQX01000030">
    <property type="protein sequence ID" value="KAF0978222.1"/>
    <property type="molecule type" value="Genomic_DNA"/>
</dbReference>
<organism evidence="4 5">
    <name type="scientific">Naegleria fowleri</name>
    <name type="common">Brain eating amoeba</name>
    <dbReference type="NCBI Taxonomy" id="5763"/>
    <lineage>
        <taxon>Eukaryota</taxon>
        <taxon>Discoba</taxon>
        <taxon>Heterolobosea</taxon>
        <taxon>Tetramitia</taxon>
        <taxon>Eutetramitia</taxon>
        <taxon>Vahlkampfiidae</taxon>
        <taxon>Naegleria</taxon>
    </lineage>
</organism>
<dbReference type="GO" id="GO:0008270">
    <property type="term" value="F:zinc ion binding"/>
    <property type="evidence" value="ECO:0007669"/>
    <property type="project" value="InterPro"/>
</dbReference>
<feature type="compositionally biased region" description="Low complexity" evidence="2">
    <location>
        <begin position="43"/>
        <end position="88"/>
    </location>
</feature>
<protein>
    <recommendedName>
        <fullName evidence="3">Zn(2)-C6 fungal-type domain-containing protein</fullName>
    </recommendedName>
</protein>
<feature type="domain" description="Zn(2)-C6 fungal-type" evidence="3">
    <location>
        <begin position="176"/>
        <end position="206"/>
    </location>
</feature>
<feature type="compositionally biased region" description="Low complexity" evidence="2">
    <location>
        <begin position="1"/>
        <end position="20"/>
    </location>
</feature>
<dbReference type="PANTHER" id="PTHR37534:SF46">
    <property type="entry name" value="ZN(II)2CYS6 TRANSCRIPTION FACTOR (EUROFUNG)"/>
    <property type="match status" value="1"/>
</dbReference>
<comment type="caution">
    <text evidence="4">The sequence shown here is derived from an EMBL/GenBank/DDBJ whole genome shotgun (WGS) entry which is preliminary data.</text>
</comment>
<keyword evidence="5" id="KW-1185">Reference proteome</keyword>
<evidence type="ECO:0000313" key="5">
    <source>
        <dbReference type="Proteomes" id="UP000444721"/>
    </source>
</evidence>
<dbReference type="SMART" id="SM00066">
    <property type="entry name" value="GAL4"/>
    <property type="match status" value="1"/>
</dbReference>
<dbReference type="Pfam" id="PF00172">
    <property type="entry name" value="Zn_clus"/>
    <property type="match status" value="1"/>
</dbReference>
<dbReference type="PROSITE" id="PS00463">
    <property type="entry name" value="ZN2_CY6_FUNGAL_1"/>
    <property type="match status" value="1"/>
</dbReference>
<dbReference type="VEuPathDB" id="AmoebaDB:NfTy_056940"/>
<reference evidence="4 5" key="1">
    <citation type="journal article" date="2019" name="Sci. Rep.">
        <title>Nanopore sequencing improves the draft genome of the human pathogenic amoeba Naegleria fowleri.</title>
        <authorList>
            <person name="Liechti N."/>
            <person name="Schurch N."/>
            <person name="Bruggmann R."/>
            <person name="Wittwer M."/>
        </authorList>
    </citation>
    <scope>NUCLEOTIDE SEQUENCE [LARGE SCALE GENOMIC DNA]</scope>
    <source>
        <strain evidence="4 5">ATCC 30894</strain>
    </source>
</reference>
<keyword evidence="1" id="KW-0539">Nucleus</keyword>
<dbReference type="RefSeq" id="XP_044562935.1">
    <property type="nucleotide sequence ID" value="XM_044705964.1"/>
</dbReference>
<feature type="compositionally biased region" description="Low complexity" evidence="2">
    <location>
        <begin position="122"/>
        <end position="134"/>
    </location>
</feature>
<evidence type="ECO:0000256" key="1">
    <source>
        <dbReference type="ARBA" id="ARBA00023242"/>
    </source>
</evidence>
<accession>A0A6A5BTZ9</accession>
<evidence type="ECO:0000313" key="4">
    <source>
        <dbReference type="EMBL" id="KAF0978222.1"/>
    </source>
</evidence>
<dbReference type="InterPro" id="IPR001138">
    <property type="entry name" value="Zn2Cys6_DnaBD"/>
</dbReference>
<evidence type="ECO:0000256" key="2">
    <source>
        <dbReference type="SAM" id="MobiDB-lite"/>
    </source>
</evidence>
<dbReference type="Proteomes" id="UP000444721">
    <property type="component" value="Unassembled WGS sequence"/>
</dbReference>
<dbReference type="AlphaFoldDB" id="A0A6A5BTZ9"/>